<dbReference type="AlphaFoldDB" id="A0A0B1RYI8"/>
<evidence type="ECO:0000313" key="1">
    <source>
        <dbReference type="EMBL" id="KHJ76691.1"/>
    </source>
</evidence>
<protein>
    <submittedName>
        <fullName evidence="1">Uncharacterized protein</fullName>
    </submittedName>
</protein>
<organism evidence="1 2">
    <name type="scientific">Oesophagostomum dentatum</name>
    <name type="common">Nodular worm</name>
    <dbReference type="NCBI Taxonomy" id="61180"/>
    <lineage>
        <taxon>Eukaryota</taxon>
        <taxon>Metazoa</taxon>
        <taxon>Ecdysozoa</taxon>
        <taxon>Nematoda</taxon>
        <taxon>Chromadorea</taxon>
        <taxon>Rhabditida</taxon>
        <taxon>Rhabditina</taxon>
        <taxon>Rhabditomorpha</taxon>
        <taxon>Strongyloidea</taxon>
        <taxon>Strongylidae</taxon>
        <taxon>Oesophagostomum</taxon>
    </lineage>
</organism>
<sequence>MGGGGGGCGCGCGQDTSCLPSFQLPRLSCQRMCFSIPTLSIPCGGGGGGCGCGKRKKRAVEGDSRCTNPELRKLILA</sequence>
<reference evidence="1 2" key="1">
    <citation type="submission" date="2014-03" db="EMBL/GenBank/DDBJ databases">
        <title>Draft genome of the hookworm Oesophagostomum dentatum.</title>
        <authorList>
            <person name="Mitreva M."/>
        </authorList>
    </citation>
    <scope>NUCLEOTIDE SEQUENCE [LARGE SCALE GENOMIC DNA]</scope>
    <source>
        <strain evidence="1 2">OD-Hann</strain>
    </source>
</reference>
<dbReference type="Proteomes" id="UP000053660">
    <property type="component" value="Unassembled WGS sequence"/>
</dbReference>
<keyword evidence="2" id="KW-1185">Reference proteome</keyword>
<name>A0A0B1RYI8_OESDE</name>
<dbReference type="EMBL" id="KN611504">
    <property type="protein sequence ID" value="KHJ76691.1"/>
    <property type="molecule type" value="Genomic_DNA"/>
</dbReference>
<proteinExistence type="predicted"/>
<feature type="non-terminal residue" evidence="1">
    <location>
        <position position="77"/>
    </location>
</feature>
<evidence type="ECO:0000313" key="2">
    <source>
        <dbReference type="Proteomes" id="UP000053660"/>
    </source>
</evidence>
<gene>
    <name evidence="1" type="ORF">OESDEN_23689</name>
</gene>
<accession>A0A0B1RYI8</accession>